<proteinExistence type="predicted"/>
<dbReference type="AlphaFoldDB" id="A0A383ESX1"/>
<evidence type="ECO:0008006" key="2">
    <source>
        <dbReference type="Google" id="ProtNLM"/>
    </source>
</evidence>
<protein>
    <recommendedName>
        <fullName evidence="2">Methyltransferase domain-containing protein</fullName>
    </recommendedName>
</protein>
<dbReference type="InterPro" id="IPR029063">
    <property type="entry name" value="SAM-dependent_MTases_sf"/>
</dbReference>
<gene>
    <name evidence="1" type="ORF">METZ01_LOCUS512926</name>
</gene>
<feature type="non-terminal residue" evidence="1">
    <location>
        <position position="140"/>
    </location>
</feature>
<sequence length="140" mass="15688">MVSTYFLAYLFRPLLPKELTSNSLNYKEGHPNGPVAIPITITAVPCVKGAHMEGQLRKPEQDYGNNPKAVRDTDQYQAEYIREFVSKWDSLIDWDGRAKAEGSFFIDHLKSRGVKQVLDVATGTGFHSVRLLEAGFEVVS</sequence>
<accession>A0A383ESX1</accession>
<dbReference type="EMBL" id="UINC01228664">
    <property type="protein sequence ID" value="SVE60072.1"/>
    <property type="molecule type" value="Genomic_DNA"/>
</dbReference>
<evidence type="ECO:0000313" key="1">
    <source>
        <dbReference type="EMBL" id="SVE60072.1"/>
    </source>
</evidence>
<organism evidence="1">
    <name type="scientific">marine metagenome</name>
    <dbReference type="NCBI Taxonomy" id="408172"/>
    <lineage>
        <taxon>unclassified sequences</taxon>
        <taxon>metagenomes</taxon>
        <taxon>ecological metagenomes</taxon>
    </lineage>
</organism>
<dbReference type="Gene3D" id="3.40.50.150">
    <property type="entry name" value="Vaccinia Virus protein VP39"/>
    <property type="match status" value="1"/>
</dbReference>
<dbReference type="SUPFAM" id="SSF53335">
    <property type="entry name" value="S-adenosyl-L-methionine-dependent methyltransferases"/>
    <property type="match status" value="1"/>
</dbReference>
<name>A0A383ESX1_9ZZZZ</name>
<reference evidence="1" key="1">
    <citation type="submission" date="2018-05" db="EMBL/GenBank/DDBJ databases">
        <authorList>
            <person name="Lanie J.A."/>
            <person name="Ng W.-L."/>
            <person name="Kazmierczak K.M."/>
            <person name="Andrzejewski T.M."/>
            <person name="Davidsen T.M."/>
            <person name="Wayne K.J."/>
            <person name="Tettelin H."/>
            <person name="Glass J.I."/>
            <person name="Rusch D."/>
            <person name="Podicherti R."/>
            <person name="Tsui H.-C.T."/>
            <person name="Winkler M.E."/>
        </authorList>
    </citation>
    <scope>NUCLEOTIDE SEQUENCE</scope>
</reference>